<dbReference type="EMBL" id="VNKQ01000005">
    <property type="protein sequence ID" value="KAG0651133.1"/>
    <property type="molecule type" value="Genomic_DNA"/>
</dbReference>
<comment type="similarity">
    <text evidence="1">Belongs to the short-chain dehydrogenases/reductases (SDR) family.</text>
</comment>
<dbReference type="SUPFAM" id="SSF51735">
    <property type="entry name" value="NAD(P)-binding Rossmann-fold domains"/>
    <property type="match status" value="1"/>
</dbReference>
<evidence type="ECO:0000313" key="4">
    <source>
        <dbReference type="Proteomes" id="UP000785200"/>
    </source>
</evidence>
<dbReference type="Pfam" id="PF00106">
    <property type="entry name" value="adh_short"/>
    <property type="match status" value="1"/>
</dbReference>
<keyword evidence="4" id="KW-1185">Reference proteome</keyword>
<accession>A0A9P7AYZ1</accession>
<name>A0A9P7AYZ1_9HELO</name>
<dbReference type="GO" id="GO:0016491">
    <property type="term" value="F:oxidoreductase activity"/>
    <property type="evidence" value="ECO:0007669"/>
    <property type="project" value="UniProtKB-KW"/>
</dbReference>
<reference evidence="3" key="1">
    <citation type="submission" date="2019-07" db="EMBL/GenBank/DDBJ databases">
        <title>Hyphodiscus hymeniophilus genome sequencing and assembly.</title>
        <authorList>
            <person name="Kramer G."/>
            <person name="Nodwell J."/>
        </authorList>
    </citation>
    <scope>NUCLEOTIDE SEQUENCE</scope>
    <source>
        <strain evidence="3">ATCC 34498</strain>
    </source>
</reference>
<proteinExistence type="inferred from homology"/>
<dbReference type="InterPro" id="IPR002347">
    <property type="entry name" value="SDR_fam"/>
</dbReference>
<evidence type="ECO:0000256" key="1">
    <source>
        <dbReference type="ARBA" id="ARBA00006484"/>
    </source>
</evidence>
<dbReference type="PANTHER" id="PTHR24320">
    <property type="entry name" value="RETINOL DEHYDROGENASE"/>
    <property type="match status" value="1"/>
</dbReference>
<sequence>MGKFEFETTGEEVANAFESEIAGKTGSLPTSYALKAHGLGAEAARVIALHRPALIILAGRSLAKAKQTEHLLSEQSPGINTRVLSLDLGSLQSVKEAAAEVNSYSESIDVLINNAGVMAIPRLARTTDGFELQFGTNHLGHFLLTNLIMPKIIAAGPGARIINVSSNGYQYSSVNFEDPNYQSLAQKLGPLGILSYSLDPGEKMMPDQKFKTIGQGAATHIAAAFDPSIKSQSYLLLLAAICRIVAYQISDGNGVFLEHSTPSALAEQSTWLFDESGPQKLWDMSEKLVGQEFRY</sequence>
<gene>
    <name evidence="3" type="ORF">D0Z07_2852</name>
</gene>
<protein>
    <submittedName>
        <fullName evidence="3">Translocon at the inner envelope membrane of chloroplasts 32</fullName>
    </submittedName>
</protein>
<keyword evidence="2" id="KW-0560">Oxidoreductase</keyword>
<dbReference type="PANTHER" id="PTHR24320:SF283">
    <property type="entry name" value="RETINOL DEHYDROGENASE 11"/>
    <property type="match status" value="1"/>
</dbReference>
<evidence type="ECO:0000313" key="3">
    <source>
        <dbReference type="EMBL" id="KAG0651133.1"/>
    </source>
</evidence>
<evidence type="ECO:0000256" key="2">
    <source>
        <dbReference type="ARBA" id="ARBA00023002"/>
    </source>
</evidence>
<organism evidence="3 4">
    <name type="scientific">Hyphodiscus hymeniophilus</name>
    <dbReference type="NCBI Taxonomy" id="353542"/>
    <lineage>
        <taxon>Eukaryota</taxon>
        <taxon>Fungi</taxon>
        <taxon>Dikarya</taxon>
        <taxon>Ascomycota</taxon>
        <taxon>Pezizomycotina</taxon>
        <taxon>Leotiomycetes</taxon>
        <taxon>Helotiales</taxon>
        <taxon>Hyphodiscaceae</taxon>
        <taxon>Hyphodiscus</taxon>
    </lineage>
</organism>
<dbReference type="Proteomes" id="UP000785200">
    <property type="component" value="Unassembled WGS sequence"/>
</dbReference>
<comment type="caution">
    <text evidence="3">The sequence shown here is derived from an EMBL/GenBank/DDBJ whole genome shotgun (WGS) entry which is preliminary data.</text>
</comment>
<dbReference type="Gene3D" id="3.40.50.720">
    <property type="entry name" value="NAD(P)-binding Rossmann-like Domain"/>
    <property type="match status" value="1"/>
</dbReference>
<dbReference type="InterPro" id="IPR036291">
    <property type="entry name" value="NAD(P)-bd_dom_sf"/>
</dbReference>
<dbReference type="AlphaFoldDB" id="A0A9P7AYZ1"/>
<dbReference type="OrthoDB" id="191139at2759"/>